<dbReference type="EMBL" id="VOMC01000044">
    <property type="protein sequence ID" value="NVI08257.1"/>
    <property type="molecule type" value="Genomic_DNA"/>
</dbReference>
<evidence type="ECO:0000313" key="1">
    <source>
        <dbReference type="EMBL" id="NVI08257.1"/>
    </source>
</evidence>
<gene>
    <name evidence="1" type="ORF">FSB64_31845</name>
</gene>
<proteinExistence type="predicted"/>
<comment type="caution">
    <text evidence="1">The sequence shown here is derived from an EMBL/GenBank/DDBJ whole genome shotgun (WGS) entry which is preliminary data.</text>
</comment>
<accession>A0ABX2NUU8</accession>
<dbReference type="Proteomes" id="UP000821598">
    <property type="component" value="Unassembled WGS sequence"/>
</dbReference>
<protein>
    <submittedName>
        <fullName evidence="1">Uncharacterized protein</fullName>
    </submittedName>
</protein>
<reference evidence="1 2" key="1">
    <citation type="submission" date="2019-08" db="EMBL/GenBank/DDBJ databases">
        <title>Paraburkholderia simonii sp. nov. and P. youngii sp. nov. Brazilian and Mexican Mimosa-associated rhizobia.</title>
        <authorList>
            <person name="Mavima L."/>
            <person name="Beukes C.W."/>
            <person name="Palmer M."/>
            <person name="De Meyer S.E."/>
            <person name="James E.K."/>
            <person name="Maluk M."/>
            <person name="Avontuur J.R."/>
            <person name="Chan W.Y."/>
            <person name="Venter S.N."/>
            <person name="Steenkamp E.T."/>
        </authorList>
    </citation>
    <scope>NUCLEOTIDE SEQUENCE [LARGE SCALE GENOMIC DNA]</scope>
    <source>
        <strain evidence="1 2">JPY454</strain>
    </source>
</reference>
<name>A0ABX2NUU8_9BURK</name>
<keyword evidence="2" id="KW-1185">Reference proteome</keyword>
<sequence>MSETRKCMVCGQIFKLRAQCPHQRYCSNRDCQRGRKAQWQKLKVKSDPDYRENQRRAQTRWSELHPDYWRRYRDMHQAYKERNREQQRVRNSQSRQVAKMDVSVLDSRLCSGLYVLTHAVCGDDAKIGAWIVHLTVISDLPVESLKIAKR</sequence>
<evidence type="ECO:0000313" key="2">
    <source>
        <dbReference type="Proteomes" id="UP000821598"/>
    </source>
</evidence>
<organism evidence="1 2">
    <name type="scientific">Paraburkholderia youngii</name>
    <dbReference type="NCBI Taxonomy" id="2782701"/>
    <lineage>
        <taxon>Bacteria</taxon>
        <taxon>Pseudomonadati</taxon>
        <taxon>Pseudomonadota</taxon>
        <taxon>Betaproteobacteria</taxon>
        <taxon>Burkholderiales</taxon>
        <taxon>Burkholderiaceae</taxon>
        <taxon>Paraburkholderia</taxon>
    </lineage>
</organism>